<dbReference type="NCBIfam" id="NF006087">
    <property type="entry name" value="PRK08236.1"/>
    <property type="match status" value="1"/>
</dbReference>
<evidence type="ECO:0000313" key="5">
    <source>
        <dbReference type="Proteomes" id="UP000217785"/>
    </source>
</evidence>
<dbReference type="CDD" id="cd17766">
    <property type="entry name" value="futalosine_nucleosidase_MqnB"/>
    <property type="match status" value="1"/>
</dbReference>
<comment type="function">
    <text evidence="1">Catalyzes the hydrolysis of futalosine (FL) to dehypoxanthine futalosine (DHFL) and hypoxanthine, a step in the biosynthesis of menaquinone (MK, vitamin K2).</text>
</comment>
<dbReference type="GO" id="GO:0019284">
    <property type="term" value="P:L-methionine salvage from S-adenosylmethionine"/>
    <property type="evidence" value="ECO:0007669"/>
    <property type="project" value="TreeGrafter"/>
</dbReference>
<comment type="pathway">
    <text evidence="1">Quinol/quinone metabolism; menaquinone biosynthesis.</text>
</comment>
<dbReference type="PANTHER" id="PTHR46832:SF2">
    <property type="entry name" value="FUTALOSINE HYDROLASE"/>
    <property type="match status" value="1"/>
</dbReference>
<dbReference type="Pfam" id="PF01048">
    <property type="entry name" value="PNP_UDP_1"/>
    <property type="match status" value="1"/>
</dbReference>
<reference evidence="5" key="1">
    <citation type="submission" date="2017-07" db="EMBL/GenBank/DDBJ databases">
        <title>Draft genome sequence of Effusibacillus lacus strain skLN1.</title>
        <authorList>
            <person name="Watanabe M."/>
            <person name="Kojima H."/>
            <person name="Fukui M."/>
        </authorList>
    </citation>
    <scope>NUCLEOTIDE SEQUENCE [LARGE SCALE GENOMIC DNA]</scope>
    <source>
        <strain evidence="5">skLN1</strain>
    </source>
</reference>
<evidence type="ECO:0000256" key="1">
    <source>
        <dbReference type="HAMAP-Rule" id="MF_00991"/>
    </source>
</evidence>
<dbReference type="SUPFAM" id="SSF53167">
    <property type="entry name" value="Purine and uridine phosphorylases"/>
    <property type="match status" value="1"/>
</dbReference>
<dbReference type="NCBIfam" id="TIGR03664">
    <property type="entry name" value="fut_nucase"/>
    <property type="match status" value="1"/>
</dbReference>
<organism evidence="4 5">
    <name type="scientific">Effusibacillus lacus</name>
    <dbReference type="NCBI Taxonomy" id="1348429"/>
    <lineage>
        <taxon>Bacteria</taxon>
        <taxon>Bacillati</taxon>
        <taxon>Bacillota</taxon>
        <taxon>Bacilli</taxon>
        <taxon>Bacillales</taxon>
        <taxon>Alicyclobacillaceae</taxon>
        <taxon>Effusibacillus</taxon>
    </lineage>
</organism>
<comment type="caution">
    <text evidence="4">The sequence shown here is derived from an EMBL/GenBank/DDBJ whole genome shotgun (WGS) entry which is preliminary data.</text>
</comment>
<dbReference type="RefSeq" id="WP_207907625.1">
    <property type="nucleotide sequence ID" value="NZ_BDUF01000026.1"/>
</dbReference>
<evidence type="ECO:0000313" key="4">
    <source>
        <dbReference type="EMBL" id="GAX89663.1"/>
    </source>
</evidence>
<comment type="similarity">
    <text evidence="1">Belongs to the PNP/UDP phosphorylase family. Futalosine hydrolase subfamily.</text>
</comment>
<feature type="domain" description="Nucleoside phosphorylase" evidence="3">
    <location>
        <begin position="52"/>
        <end position="228"/>
    </location>
</feature>
<protein>
    <recommendedName>
        <fullName evidence="1 2">Futalosine hydrolase</fullName>
        <shortName evidence="1">FL hydrolase</shortName>
        <ecNumber evidence="1 2">3.2.2.26</ecNumber>
    </recommendedName>
    <alternativeName>
        <fullName evidence="1">Futalosine nucleosidase</fullName>
    </alternativeName>
    <alternativeName>
        <fullName evidence="1">Menaquinone biosynthetic enzyme MqnB</fullName>
    </alternativeName>
</protein>
<dbReference type="Gene3D" id="3.40.50.1580">
    <property type="entry name" value="Nucleoside phosphorylase domain"/>
    <property type="match status" value="1"/>
</dbReference>
<dbReference type="AlphaFoldDB" id="A0A292YLL6"/>
<dbReference type="GO" id="GO:0009234">
    <property type="term" value="P:menaquinone biosynthetic process"/>
    <property type="evidence" value="ECO:0007669"/>
    <property type="project" value="UniProtKB-UniRule"/>
</dbReference>
<keyword evidence="1 4" id="KW-0378">Hydrolase</keyword>
<name>A0A292YLL6_9BACL</name>
<proteinExistence type="inferred from homology"/>
<comment type="catalytic activity">
    <reaction evidence="1">
        <text>futalosine + H2O = dehypoxanthine futalosine + hypoxanthine</text>
        <dbReference type="Rhea" id="RHEA:25904"/>
        <dbReference type="ChEBI" id="CHEBI:15377"/>
        <dbReference type="ChEBI" id="CHEBI:17368"/>
        <dbReference type="ChEBI" id="CHEBI:58863"/>
        <dbReference type="ChEBI" id="CHEBI:58864"/>
        <dbReference type="EC" id="3.2.2.26"/>
    </reaction>
</comment>
<dbReference type="UniPathway" id="UPA00079"/>
<dbReference type="GO" id="GO:0008782">
    <property type="term" value="F:adenosylhomocysteine nucleosidase activity"/>
    <property type="evidence" value="ECO:0007669"/>
    <property type="project" value="TreeGrafter"/>
</dbReference>
<sequence>MNDDLYAETPDVSNSGQLEPGMRVLVMASVPAERDAILRGLRGASRFDVRVAGVGPAAAAASTAKALAAAKYGLVVSAGIGGGFAGRAEVGSLVVASEIVAADLGAQTPEGFLSLDELGFGSTRVRVDADLLTRVTEALRAAGLPVNVGPVLTVSTVTGKTATASERAARVPGATAEAMEGYGVAIAALDHGLPILEIRAISNPVGPRDRAAWRIGEALEALEAASSILLEVLR</sequence>
<dbReference type="EMBL" id="BDUF01000026">
    <property type="protein sequence ID" value="GAX89663.1"/>
    <property type="molecule type" value="Genomic_DNA"/>
</dbReference>
<keyword evidence="1" id="KW-0474">Menaquinone biosynthesis</keyword>
<dbReference type="GO" id="GO:0005829">
    <property type="term" value="C:cytosol"/>
    <property type="evidence" value="ECO:0007669"/>
    <property type="project" value="TreeGrafter"/>
</dbReference>
<evidence type="ECO:0000259" key="3">
    <source>
        <dbReference type="Pfam" id="PF01048"/>
    </source>
</evidence>
<dbReference type="InterPro" id="IPR019963">
    <property type="entry name" value="FL_hydrolase_MqnB"/>
</dbReference>
<gene>
    <name evidence="1" type="primary">mqnB</name>
    <name evidence="4" type="ORF">EFBL_1287</name>
</gene>
<keyword evidence="5" id="KW-1185">Reference proteome</keyword>
<dbReference type="GO" id="GO:0009116">
    <property type="term" value="P:nucleoside metabolic process"/>
    <property type="evidence" value="ECO:0007669"/>
    <property type="project" value="InterPro"/>
</dbReference>
<accession>A0A292YLL6</accession>
<dbReference type="InterPro" id="IPR035994">
    <property type="entry name" value="Nucleoside_phosphorylase_sf"/>
</dbReference>
<evidence type="ECO:0000256" key="2">
    <source>
        <dbReference type="NCBIfam" id="TIGR03664"/>
    </source>
</evidence>
<dbReference type="Proteomes" id="UP000217785">
    <property type="component" value="Unassembled WGS sequence"/>
</dbReference>
<dbReference type="EC" id="3.2.2.26" evidence="1 2"/>
<dbReference type="PANTHER" id="PTHR46832">
    <property type="entry name" value="5'-METHYLTHIOADENOSINE/S-ADENOSYLHOMOCYSTEINE NUCLEOSIDASE"/>
    <property type="match status" value="1"/>
</dbReference>
<dbReference type="InterPro" id="IPR000845">
    <property type="entry name" value="Nucleoside_phosphorylase_d"/>
</dbReference>
<dbReference type="GO" id="GO:0008930">
    <property type="term" value="F:methylthioadenosine nucleosidase activity"/>
    <property type="evidence" value="ECO:0007669"/>
    <property type="project" value="TreeGrafter"/>
</dbReference>
<dbReference type="HAMAP" id="MF_00991">
    <property type="entry name" value="MqnB"/>
    <property type="match status" value="1"/>
</dbReference>